<evidence type="ECO:0000256" key="1">
    <source>
        <dbReference type="ARBA" id="ARBA00001974"/>
    </source>
</evidence>
<protein>
    <submittedName>
        <fullName evidence="6">Succinate dehydrogenase/fumarate reductase flavoprotein subunit</fullName>
    </submittedName>
</protein>
<evidence type="ECO:0000259" key="5">
    <source>
        <dbReference type="Pfam" id="PF00890"/>
    </source>
</evidence>
<sequence length="553" mass="58707">MKADVVVVGSGAAGLTAAITAAKAGLQVVVLEAAPVFGGTTAFSGGGVWIPANHHQKELGVDDSRAEAIDYLKSVLGNFYDAEIIETYLDTAPEMLRYLEANSEVLLTSSTIPDYSPDAPGWKTGRCLLTADYDGAKLGGDFALLRPPIPEMGLFHSMQVSPADAYRLQHWYSSIGEAFWSLKRFAGYLLTRLGGSRGKHLANGNALAGRLLKSARDAGVVLINNARARALVTEAGQVTGVIFEREGQEETAEAARGVVLASGGFGANAEMRRKYIPQADAGWSLQPEGSQGDGVMMGVAVGGMINEGNAANAIWVPASATTREDGSLAKFPSLSFDRHCPGSIMVDARNGRRFVDESFHYQNFGETVLEKGITRIWQISDAAAVGKYGLGMVKPKPFSPKPWVKQGYVKEASTIAALAAKIGLDPAVLEKTVEDFNRYADAGKDPDFARGENYYSSYMGDASHKPNPALGALRKPPFYALEVRLSDLSSLAGLDTNARAQVLAKDGSPIPGLYAAGLDNNTIMRGRYPGGGSSLGPAMTFGYIAARHMADAE</sequence>
<dbReference type="Gene3D" id="3.90.700.10">
    <property type="entry name" value="Succinate dehydrogenase/fumarate reductase flavoprotein, catalytic domain"/>
    <property type="match status" value="1"/>
</dbReference>
<dbReference type="InterPro" id="IPR027477">
    <property type="entry name" value="Succ_DH/fumarate_Rdtase_cat_sf"/>
</dbReference>
<dbReference type="Pfam" id="PF00890">
    <property type="entry name" value="FAD_binding_2"/>
    <property type="match status" value="1"/>
</dbReference>
<dbReference type="Proteomes" id="UP000566324">
    <property type="component" value="Unassembled WGS sequence"/>
</dbReference>
<dbReference type="InterPro" id="IPR050315">
    <property type="entry name" value="FAD-oxidoreductase_2"/>
</dbReference>
<evidence type="ECO:0000313" key="6">
    <source>
        <dbReference type="EMBL" id="MBB4631636.1"/>
    </source>
</evidence>
<dbReference type="GO" id="GO:0008202">
    <property type="term" value="P:steroid metabolic process"/>
    <property type="evidence" value="ECO:0007669"/>
    <property type="project" value="UniProtKB-ARBA"/>
</dbReference>
<dbReference type="AlphaFoldDB" id="A0A7W7B093"/>
<evidence type="ECO:0000313" key="7">
    <source>
        <dbReference type="Proteomes" id="UP000566324"/>
    </source>
</evidence>
<evidence type="ECO:0000256" key="2">
    <source>
        <dbReference type="ARBA" id="ARBA00022630"/>
    </source>
</evidence>
<dbReference type="PANTHER" id="PTHR43400">
    <property type="entry name" value="FUMARATE REDUCTASE"/>
    <property type="match status" value="1"/>
</dbReference>
<feature type="domain" description="FAD-dependent oxidoreductase 2 FAD-binding" evidence="5">
    <location>
        <begin position="4"/>
        <end position="535"/>
    </location>
</feature>
<dbReference type="SUPFAM" id="SSF56425">
    <property type="entry name" value="Succinate dehydrogenase/fumarate reductase flavoprotein, catalytic domain"/>
    <property type="match status" value="1"/>
</dbReference>
<keyword evidence="2" id="KW-0285">Flavoprotein</keyword>
<accession>A0A7W7B093</accession>
<dbReference type="EMBL" id="JACHNZ010000011">
    <property type="protein sequence ID" value="MBB4631636.1"/>
    <property type="molecule type" value="Genomic_DNA"/>
</dbReference>
<proteinExistence type="predicted"/>
<gene>
    <name evidence="6" type="ORF">GGQ98_001248</name>
</gene>
<evidence type="ECO:0000256" key="4">
    <source>
        <dbReference type="ARBA" id="ARBA00023002"/>
    </source>
</evidence>
<reference evidence="6 7" key="1">
    <citation type="submission" date="2020-08" db="EMBL/GenBank/DDBJ databases">
        <title>Genomic Encyclopedia of Type Strains, Phase IV (KMG-IV): sequencing the most valuable type-strain genomes for metagenomic binning, comparative biology and taxonomic classification.</title>
        <authorList>
            <person name="Goeker M."/>
        </authorList>
    </citation>
    <scope>NUCLEOTIDE SEQUENCE [LARGE SCALE GENOMIC DNA]</scope>
    <source>
        <strain evidence="6 7">DSM 17328</strain>
    </source>
</reference>
<comment type="caution">
    <text evidence="6">The sequence shown here is derived from an EMBL/GenBank/DDBJ whole genome shotgun (WGS) entry which is preliminary data.</text>
</comment>
<keyword evidence="7" id="KW-1185">Reference proteome</keyword>
<name>A0A7W7B093_9SPHN</name>
<dbReference type="PANTHER" id="PTHR43400:SF10">
    <property type="entry name" value="3-OXOSTEROID 1-DEHYDROGENASE"/>
    <property type="match status" value="1"/>
</dbReference>
<keyword evidence="3" id="KW-0274">FAD</keyword>
<evidence type="ECO:0000256" key="3">
    <source>
        <dbReference type="ARBA" id="ARBA00022827"/>
    </source>
</evidence>
<dbReference type="InterPro" id="IPR003953">
    <property type="entry name" value="FAD-dep_OxRdtase_2_FAD-bd"/>
</dbReference>
<dbReference type="Gene3D" id="3.50.50.60">
    <property type="entry name" value="FAD/NAD(P)-binding domain"/>
    <property type="match status" value="2"/>
</dbReference>
<comment type="cofactor">
    <cofactor evidence="1">
        <name>FAD</name>
        <dbReference type="ChEBI" id="CHEBI:57692"/>
    </cofactor>
</comment>
<organism evidence="6 7">
    <name type="scientific">Sphingosinicella soli</name>
    <dbReference type="NCBI Taxonomy" id="333708"/>
    <lineage>
        <taxon>Bacteria</taxon>
        <taxon>Pseudomonadati</taxon>
        <taxon>Pseudomonadota</taxon>
        <taxon>Alphaproteobacteria</taxon>
        <taxon>Sphingomonadales</taxon>
        <taxon>Sphingosinicellaceae</taxon>
        <taxon>Sphingosinicella</taxon>
    </lineage>
</organism>
<dbReference type="RefSeq" id="WP_184066677.1">
    <property type="nucleotide sequence ID" value="NZ_JACHNZ010000011.1"/>
</dbReference>
<dbReference type="GO" id="GO:0016491">
    <property type="term" value="F:oxidoreductase activity"/>
    <property type="evidence" value="ECO:0007669"/>
    <property type="project" value="UniProtKB-KW"/>
</dbReference>
<dbReference type="InterPro" id="IPR036188">
    <property type="entry name" value="FAD/NAD-bd_sf"/>
</dbReference>
<keyword evidence="4" id="KW-0560">Oxidoreductase</keyword>
<dbReference type="SUPFAM" id="SSF51905">
    <property type="entry name" value="FAD/NAD(P)-binding domain"/>
    <property type="match status" value="1"/>
</dbReference>